<protein>
    <submittedName>
        <fullName evidence="2">Uncharacterized protein</fullName>
    </submittedName>
</protein>
<evidence type="ECO:0000256" key="1">
    <source>
        <dbReference type="SAM" id="MobiDB-lite"/>
    </source>
</evidence>
<reference evidence="3" key="1">
    <citation type="journal article" date="2021" name="BMC Genomics">
        <title>Chromosome-level genome assembly and manually-curated proteome of model necrotroph Parastagonospora nodorum Sn15 reveals a genome-wide trove of candidate effector homologs, and redundancy of virulence-related functions within an accessory chromosome.</title>
        <authorList>
            <person name="Bertazzoni S."/>
            <person name="Jones D.A.B."/>
            <person name="Phan H.T."/>
            <person name="Tan K.-C."/>
            <person name="Hane J.K."/>
        </authorList>
    </citation>
    <scope>NUCLEOTIDE SEQUENCE [LARGE SCALE GENOMIC DNA]</scope>
    <source>
        <strain evidence="3">SN15 / ATCC MYA-4574 / FGSC 10173)</strain>
    </source>
</reference>
<gene>
    <name evidence="2" type="ORF">JI435_120980</name>
</gene>
<proteinExistence type="predicted"/>
<evidence type="ECO:0000313" key="2">
    <source>
        <dbReference type="EMBL" id="QRD01438.1"/>
    </source>
</evidence>
<dbReference type="EMBL" id="CP069034">
    <property type="protein sequence ID" value="QRD01438.1"/>
    <property type="molecule type" value="Genomic_DNA"/>
</dbReference>
<accession>A0A7U2FAH8</accession>
<evidence type="ECO:0000313" key="3">
    <source>
        <dbReference type="Proteomes" id="UP000663193"/>
    </source>
</evidence>
<organism evidence="2 3">
    <name type="scientific">Phaeosphaeria nodorum (strain SN15 / ATCC MYA-4574 / FGSC 10173)</name>
    <name type="common">Glume blotch fungus</name>
    <name type="synonym">Parastagonospora nodorum</name>
    <dbReference type="NCBI Taxonomy" id="321614"/>
    <lineage>
        <taxon>Eukaryota</taxon>
        <taxon>Fungi</taxon>
        <taxon>Dikarya</taxon>
        <taxon>Ascomycota</taxon>
        <taxon>Pezizomycotina</taxon>
        <taxon>Dothideomycetes</taxon>
        <taxon>Pleosporomycetidae</taxon>
        <taxon>Pleosporales</taxon>
        <taxon>Pleosporineae</taxon>
        <taxon>Phaeosphaeriaceae</taxon>
        <taxon>Parastagonospora</taxon>
    </lineage>
</organism>
<sequence length="124" mass="14401">MTCRCREEEDGKDSGDGGEEGFGKSQARAPLTAPYYTAAWRSSAEVGTWLENSCSRMKLLDVLKSREESFSNCLRYSRLLYTNLCAYYFNMLYHQHQHHYQRSCRSLSPFPILPHHHHSRHPSS</sequence>
<name>A0A7U2FAH8_PHANO</name>
<feature type="region of interest" description="Disordered" evidence="1">
    <location>
        <begin position="1"/>
        <end position="26"/>
    </location>
</feature>
<dbReference type="VEuPathDB" id="FungiDB:JI435_120980"/>
<dbReference type="Proteomes" id="UP000663193">
    <property type="component" value="Chromosome 12"/>
</dbReference>
<dbReference type="AlphaFoldDB" id="A0A7U2FAH8"/>
<keyword evidence="3" id="KW-1185">Reference proteome</keyword>
<feature type="compositionally biased region" description="Basic and acidic residues" evidence="1">
    <location>
        <begin position="1"/>
        <end position="15"/>
    </location>
</feature>